<evidence type="ECO:0000256" key="4">
    <source>
        <dbReference type="ARBA" id="ARBA00022679"/>
    </source>
</evidence>
<keyword evidence="2 6" id="KW-0698">rRNA processing</keyword>
<evidence type="ECO:0000256" key="1">
    <source>
        <dbReference type="ARBA" id="ARBA00022490"/>
    </source>
</evidence>
<dbReference type="Proteomes" id="UP001149400">
    <property type="component" value="Unassembled WGS sequence"/>
</dbReference>
<dbReference type="EMBL" id="JAJUBC010000011">
    <property type="protein sequence ID" value="MDD1793785.1"/>
    <property type="molecule type" value="Genomic_DNA"/>
</dbReference>
<dbReference type="InterPro" id="IPR029063">
    <property type="entry name" value="SAM-dependent_MTases_sf"/>
</dbReference>
<comment type="caution">
    <text evidence="8">The sequence shown here is derived from an EMBL/GenBank/DDBJ whole genome shotgun (WGS) entry which is preliminary data.</text>
</comment>
<evidence type="ECO:0000256" key="5">
    <source>
        <dbReference type="ARBA" id="ARBA00022691"/>
    </source>
</evidence>
<comment type="similarity">
    <text evidence="6">Belongs to the methyltransferase superfamily. METTL16/RlmF family.</text>
</comment>
<evidence type="ECO:0000313" key="9">
    <source>
        <dbReference type="Proteomes" id="UP001149400"/>
    </source>
</evidence>
<gene>
    <name evidence="6 8" type="primary">rlmF</name>
    <name evidence="8" type="ORF">LRP50_11645</name>
</gene>
<dbReference type="EC" id="2.1.1.181" evidence="6"/>
<dbReference type="Pfam" id="PF05971">
    <property type="entry name" value="Methyltransf_10"/>
    <property type="match status" value="1"/>
</dbReference>
<keyword evidence="9" id="KW-1185">Reference proteome</keyword>
<organism evidence="8 9">
    <name type="scientific">Enterovibrio gelatinilyticus</name>
    <dbReference type="NCBI Taxonomy" id="2899819"/>
    <lineage>
        <taxon>Bacteria</taxon>
        <taxon>Pseudomonadati</taxon>
        <taxon>Pseudomonadota</taxon>
        <taxon>Gammaproteobacteria</taxon>
        <taxon>Vibrionales</taxon>
        <taxon>Vibrionaceae</taxon>
        <taxon>Enterovibrio</taxon>
    </lineage>
</organism>
<dbReference type="NCBIfam" id="NF008725">
    <property type="entry name" value="PRK11727.1"/>
    <property type="match status" value="1"/>
</dbReference>
<feature type="compositionally biased region" description="Basic residues" evidence="7">
    <location>
        <begin position="13"/>
        <end position="22"/>
    </location>
</feature>
<keyword evidence="4 6" id="KW-0808">Transferase</keyword>
<dbReference type="PANTHER" id="PTHR13393:SF0">
    <property type="entry name" value="RNA N6-ADENOSINE-METHYLTRANSFERASE METTL16"/>
    <property type="match status" value="1"/>
</dbReference>
<evidence type="ECO:0000256" key="3">
    <source>
        <dbReference type="ARBA" id="ARBA00022603"/>
    </source>
</evidence>
<dbReference type="Gene3D" id="3.40.50.150">
    <property type="entry name" value="Vaccinia Virus protein VP39"/>
    <property type="match status" value="1"/>
</dbReference>
<feature type="region of interest" description="Disordered" evidence="7">
    <location>
        <begin position="1"/>
        <end position="22"/>
    </location>
</feature>
<reference evidence="8" key="1">
    <citation type="submission" date="2021-12" db="EMBL/GenBank/DDBJ databases">
        <title>Enterovibrio ZSDZ35 sp. nov. and Enterovibrio ZSDZ42 sp. nov., isolated from coastal seawater in Qingdao.</title>
        <authorList>
            <person name="Zhang P."/>
        </authorList>
    </citation>
    <scope>NUCLEOTIDE SEQUENCE</scope>
    <source>
        <strain evidence="8">ZSDZ42</strain>
    </source>
</reference>
<keyword evidence="1 6" id="KW-0963">Cytoplasm</keyword>
<evidence type="ECO:0000256" key="7">
    <source>
        <dbReference type="SAM" id="MobiDB-lite"/>
    </source>
</evidence>
<keyword evidence="5 6" id="KW-0949">S-adenosyl-L-methionine</keyword>
<dbReference type="InterPro" id="IPR010286">
    <property type="entry name" value="METTL16/RlmF"/>
</dbReference>
<protein>
    <recommendedName>
        <fullName evidence="6">Ribosomal RNA large subunit methyltransferase F</fullName>
        <ecNumber evidence="6">2.1.1.181</ecNumber>
    </recommendedName>
    <alternativeName>
        <fullName evidence="6">23S rRNA mA1618 methyltransferase</fullName>
    </alternativeName>
    <alternativeName>
        <fullName evidence="6">rRNA adenine N-6-methyltransferase</fullName>
    </alternativeName>
</protein>
<keyword evidence="3 6" id="KW-0489">Methyltransferase</keyword>
<dbReference type="GO" id="GO:0052907">
    <property type="term" value="F:23S rRNA (adenine(1618)-N(6))-methyltransferase activity"/>
    <property type="evidence" value="ECO:0007669"/>
    <property type="project" value="UniProtKB-EC"/>
</dbReference>
<comment type="function">
    <text evidence="6">Specifically methylates the adenine in position 1618 of 23S rRNA.</text>
</comment>
<name>A0ABT5R0U5_9GAMM</name>
<feature type="compositionally biased region" description="Polar residues" evidence="7">
    <location>
        <begin position="1"/>
        <end position="12"/>
    </location>
</feature>
<proteinExistence type="inferred from homology"/>
<dbReference type="InterPro" id="IPR016909">
    <property type="entry name" value="rRNA_lsu_MeTfrase_F"/>
</dbReference>
<evidence type="ECO:0000313" key="8">
    <source>
        <dbReference type="EMBL" id="MDD1793785.1"/>
    </source>
</evidence>
<evidence type="ECO:0000256" key="2">
    <source>
        <dbReference type="ARBA" id="ARBA00022552"/>
    </source>
</evidence>
<dbReference type="HAMAP" id="MF_01848">
    <property type="entry name" value="23SrRNA_methyltr_F"/>
    <property type="match status" value="1"/>
</dbReference>
<evidence type="ECO:0000256" key="6">
    <source>
        <dbReference type="HAMAP-Rule" id="MF_01848"/>
    </source>
</evidence>
<dbReference type="PIRSF" id="PIRSF029038">
    <property type="entry name" value="Mtase_YbiN_prd"/>
    <property type="match status" value="1"/>
</dbReference>
<comment type="catalytic activity">
    <reaction evidence="6">
        <text>adenosine(1618) in 23S rRNA + S-adenosyl-L-methionine = N(6)-methyladenosine(1618) in 23S rRNA + S-adenosyl-L-homocysteine + H(+)</text>
        <dbReference type="Rhea" id="RHEA:16497"/>
        <dbReference type="Rhea" id="RHEA-COMP:10229"/>
        <dbReference type="Rhea" id="RHEA-COMP:10231"/>
        <dbReference type="ChEBI" id="CHEBI:15378"/>
        <dbReference type="ChEBI" id="CHEBI:57856"/>
        <dbReference type="ChEBI" id="CHEBI:59789"/>
        <dbReference type="ChEBI" id="CHEBI:74411"/>
        <dbReference type="ChEBI" id="CHEBI:74449"/>
        <dbReference type="EC" id="2.1.1.181"/>
    </reaction>
</comment>
<feature type="region of interest" description="Disordered" evidence="7">
    <location>
        <begin position="221"/>
        <end position="245"/>
    </location>
</feature>
<accession>A0ABT5R0U5</accession>
<dbReference type="CDD" id="cd02440">
    <property type="entry name" value="AdoMet_MTases"/>
    <property type="match status" value="1"/>
</dbReference>
<dbReference type="RefSeq" id="WP_274164634.1">
    <property type="nucleotide sequence ID" value="NZ_JAJUBC010000011.1"/>
</dbReference>
<comment type="subcellular location">
    <subcellularLocation>
        <location evidence="6">Cytoplasm</location>
    </subcellularLocation>
</comment>
<sequence>MAKPSKTSSQQKKGLHPRNPHRARYDFPALVKSTPALSAFVKKNPFGELSVDFSDPDAVKTLNKALLSHFYQISFWDIPKGYLCPPIPGRADYLHYLADLLAETHHGKIPKGKQIKGLDIGMGANCVYPMVGHRAYGWQFVGADIDPVSVKGAKLLVEANSSLKGGIQCRLQSNPDNIFTGMINAKERFDFTLCNPPFHTSMEEATRGSERKVRNLAANARKKGADTRPSHAMSHASAKGVSQGKGKPVLNFGGQNAELWCPGGEAAFIRRMIEQSADFKTQCLWFTTMVSKKENLPAIKQALTAVKAKDIRVIEMAQGQKVTRVVAWTFLSTEAQAEWCRGWSE</sequence>
<dbReference type="PANTHER" id="PTHR13393">
    <property type="entry name" value="SAM-DEPENDENT METHYLTRANSFERASE"/>
    <property type="match status" value="1"/>
</dbReference>
<dbReference type="SUPFAM" id="SSF53335">
    <property type="entry name" value="S-adenosyl-L-methionine-dependent methyltransferases"/>
    <property type="match status" value="1"/>
</dbReference>